<feature type="non-terminal residue" evidence="1">
    <location>
        <position position="1"/>
    </location>
</feature>
<gene>
    <name evidence="1" type="ORF">HGM15179_004432</name>
</gene>
<sequence>MPDPKASDSERTFLGITEWYRMWIYNYEMFVKPLYALIMDKIRELQWTKEATRAFDQLKKALMSAPALGLPDDGFNEAYHPPMRPIRISPDCCDKCLIKCPQFRLKIEGCAIRGYDINFNITHVCTEFHKDQTKMIPPVPRKAVIPQVPSIREVEEQITPVITKIGPYAIKKTGVQKLIINPKWSLKRVEMGVQ</sequence>
<dbReference type="InterPro" id="IPR043128">
    <property type="entry name" value="Rev_trsase/Diguanyl_cyclase"/>
</dbReference>
<dbReference type="Gene3D" id="3.30.70.270">
    <property type="match status" value="1"/>
</dbReference>
<dbReference type="OrthoDB" id="9219275at2759"/>
<evidence type="ECO:0000313" key="1">
    <source>
        <dbReference type="EMBL" id="TRZ22587.1"/>
    </source>
</evidence>
<evidence type="ECO:0000313" key="2">
    <source>
        <dbReference type="Proteomes" id="UP000796761"/>
    </source>
</evidence>
<comment type="caution">
    <text evidence="1">The sequence shown here is derived from an EMBL/GenBank/DDBJ whole genome shotgun (WGS) entry which is preliminary data.</text>
</comment>
<dbReference type="InterPro" id="IPR043502">
    <property type="entry name" value="DNA/RNA_pol_sf"/>
</dbReference>
<proteinExistence type="predicted"/>
<dbReference type="AlphaFoldDB" id="A0A8K1GPZ3"/>
<dbReference type="PANTHER" id="PTHR33064:SF37">
    <property type="entry name" value="RIBONUCLEASE H"/>
    <property type="match status" value="1"/>
</dbReference>
<keyword evidence="2" id="KW-1185">Reference proteome</keyword>
<dbReference type="SUPFAM" id="SSF56672">
    <property type="entry name" value="DNA/RNA polymerases"/>
    <property type="match status" value="1"/>
</dbReference>
<organism evidence="1 2">
    <name type="scientific">Zosterops borbonicus</name>
    <dbReference type="NCBI Taxonomy" id="364589"/>
    <lineage>
        <taxon>Eukaryota</taxon>
        <taxon>Metazoa</taxon>
        <taxon>Chordata</taxon>
        <taxon>Craniata</taxon>
        <taxon>Vertebrata</taxon>
        <taxon>Euteleostomi</taxon>
        <taxon>Archelosauria</taxon>
        <taxon>Archosauria</taxon>
        <taxon>Dinosauria</taxon>
        <taxon>Saurischia</taxon>
        <taxon>Theropoda</taxon>
        <taxon>Coelurosauria</taxon>
        <taxon>Aves</taxon>
        <taxon>Neognathae</taxon>
        <taxon>Neoaves</taxon>
        <taxon>Telluraves</taxon>
        <taxon>Australaves</taxon>
        <taxon>Passeriformes</taxon>
        <taxon>Sylvioidea</taxon>
        <taxon>Zosteropidae</taxon>
        <taxon>Zosterops</taxon>
    </lineage>
</organism>
<dbReference type="Proteomes" id="UP000796761">
    <property type="component" value="Unassembled WGS sequence"/>
</dbReference>
<accession>A0A8K1GPZ3</accession>
<reference evidence="1" key="1">
    <citation type="submission" date="2019-04" db="EMBL/GenBank/DDBJ databases">
        <title>Genome assembly of Zosterops borbonicus 15179.</title>
        <authorList>
            <person name="Leroy T."/>
            <person name="Anselmetti Y."/>
            <person name="Tilak M.-K."/>
            <person name="Nabholz B."/>
        </authorList>
    </citation>
    <scope>NUCLEOTIDE SEQUENCE</scope>
    <source>
        <strain evidence="1">HGM_15179</strain>
        <tissue evidence="1">Muscle</tissue>
    </source>
</reference>
<dbReference type="InterPro" id="IPR051320">
    <property type="entry name" value="Viral_Replic_Matur_Polypro"/>
</dbReference>
<dbReference type="EMBL" id="SWJQ01000091">
    <property type="protein sequence ID" value="TRZ22587.1"/>
    <property type="molecule type" value="Genomic_DNA"/>
</dbReference>
<evidence type="ECO:0008006" key="3">
    <source>
        <dbReference type="Google" id="ProtNLM"/>
    </source>
</evidence>
<name>A0A8K1GPZ3_9PASS</name>
<protein>
    <recommendedName>
        <fullName evidence="3">Reverse transcriptase/retrotransposon-derived protein RNase H-like domain-containing protein</fullName>
    </recommendedName>
</protein>
<dbReference type="PANTHER" id="PTHR33064">
    <property type="entry name" value="POL PROTEIN"/>
    <property type="match status" value="1"/>
</dbReference>